<dbReference type="PANTHER" id="PTHR47331">
    <property type="entry name" value="PHD-TYPE DOMAIN-CONTAINING PROTEIN"/>
    <property type="match status" value="1"/>
</dbReference>
<dbReference type="EMBL" id="KL367535">
    <property type="protein sequence ID" value="KFD65639.1"/>
    <property type="molecule type" value="Genomic_DNA"/>
</dbReference>
<dbReference type="InterPro" id="IPR005312">
    <property type="entry name" value="DUF1759"/>
</dbReference>
<dbReference type="PANTHER" id="PTHR47331:SF4">
    <property type="entry name" value="PEPTIDASE S1 DOMAIN-CONTAINING PROTEIN"/>
    <property type="match status" value="1"/>
</dbReference>
<feature type="region of interest" description="Disordered" evidence="1">
    <location>
        <begin position="71"/>
        <end position="92"/>
    </location>
</feature>
<dbReference type="AlphaFoldDB" id="A0A085N843"/>
<dbReference type="Pfam" id="PF05380">
    <property type="entry name" value="Peptidase_A17"/>
    <property type="match status" value="1"/>
</dbReference>
<dbReference type="Gene3D" id="3.10.10.10">
    <property type="entry name" value="HIV Type 1 Reverse Transcriptase, subunit A, domain 1"/>
    <property type="match status" value="1"/>
</dbReference>
<dbReference type="InterPro" id="IPR008042">
    <property type="entry name" value="Retrotrans_Pao"/>
</dbReference>
<reference evidence="2" key="1">
    <citation type="journal article" date="2014" name="Nat. Genet.">
        <title>Genome and transcriptome of the porcine whipworm Trichuris suis.</title>
        <authorList>
            <person name="Jex A.R."/>
            <person name="Nejsum P."/>
            <person name="Schwarz E.M."/>
            <person name="Hu L."/>
            <person name="Young N.D."/>
            <person name="Hall R.S."/>
            <person name="Korhonen P.K."/>
            <person name="Liao S."/>
            <person name="Thamsborg S."/>
            <person name="Xia J."/>
            <person name="Xu P."/>
            <person name="Wang S."/>
            <person name="Scheerlinck J.P."/>
            <person name="Hofmann A."/>
            <person name="Sternberg P.W."/>
            <person name="Wang J."/>
            <person name="Gasser R.B."/>
        </authorList>
    </citation>
    <scope>NUCLEOTIDE SEQUENCE [LARGE SCALE GENOMIC DNA]</scope>
    <source>
        <strain evidence="2">DCEP-RM93F</strain>
    </source>
</reference>
<dbReference type="InterPro" id="IPR043502">
    <property type="entry name" value="DNA/RNA_pol_sf"/>
</dbReference>
<dbReference type="Proteomes" id="UP000030758">
    <property type="component" value="Unassembled WGS sequence"/>
</dbReference>
<dbReference type="SUPFAM" id="SSF56672">
    <property type="entry name" value="DNA/RNA polymerases"/>
    <property type="match status" value="1"/>
</dbReference>
<proteinExistence type="predicted"/>
<dbReference type="Gene3D" id="3.30.70.270">
    <property type="match status" value="1"/>
</dbReference>
<gene>
    <name evidence="2" type="ORF">M514_22234</name>
</gene>
<name>A0A085N843_9BILA</name>
<organism evidence="2">
    <name type="scientific">Trichuris suis</name>
    <name type="common">pig whipworm</name>
    <dbReference type="NCBI Taxonomy" id="68888"/>
    <lineage>
        <taxon>Eukaryota</taxon>
        <taxon>Metazoa</taxon>
        <taxon>Ecdysozoa</taxon>
        <taxon>Nematoda</taxon>
        <taxon>Enoplea</taxon>
        <taxon>Dorylaimia</taxon>
        <taxon>Trichinellida</taxon>
        <taxon>Trichuridae</taxon>
        <taxon>Trichuris</taxon>
    </lineage>
</organism>
<sequence length="1124" mass="124003">MSASTRRGRVKCGRKVSTSRVKRVSGRSSRIHGVDGAVDALRKEVESLRLELARGFDVTRVNESSWQVANESSASRHQVSRTLEGSSSVGMVSVDPMNLRGDPSGRAPSGVLSASVASEERRAGQGFGRVVQPSVAYGEVMTAVDEDWISQPGPGDAVSGASHCFPSVDPVHCIEPFDGDPRKWDLFIGSFRALVHDVMPSDAIRMAYLRRLLSPQVRDSIATYLHNPELYRDALKDLRYRYGDRRLIAQYSLKALRGMEPLRREDLNELDRFSCELHGIICSLVKSGHQAEMIAAGNVHDVVTKLTPRLREKWTEKARYLPCPVSLQSLDDWLCELVLTKRSAAIFEERAVFKATMGRQRRAAGVNIVVKDKVLPAVCAACNGSHSLAECEQFNSMTTYDRLNVARKAKCCFVCLSRGHQSRACAVRKSCPISGCSGKHHRLLHGASFCQNADRTQPVLCEEQKPRESVKVVQVGATISDRAVLLSVVPIMVGNSSARMKTYALLDSGSEASLITEGLARKLGLSLKPTGVCLTTFKDRQPIPTLAVSFEVASCDGSYVLQVSEAFTVNGLNLSHRRIASSAAKASWSHVEDVPLNDVDYSEVQVLLGIDYFEVHRQLEIRSPARQGEPYAVRGPLGWMLAGPIQRTPNNNTTMRQVNKIGLLETEMPCVGALLERFWSTESFGTKPNVKSRGTMELWNCESILKASTRKRGSRYEVGLLWKNPNPELPNNRPQALGRLAALQRRLFADATLEEAYRSAIDDLLRNGIAKKLTVSEIESPPGRIWYLPHHAVRHALKPGKLRVVFDASATYGGASLNTLLSKGPPLLNDLCGLLIRFRRYEVPVSADIDRMFHQVGVPDSDQSVLRFLWRNSLHGPIRTYQMTRQVFGLTSAPASCIYAMNKCLYDSGNEPMAKRAVSQFYVDNYLDSFVDTSEAVEFVGLLKTALLEGGFPLSKWASSSREVLSALPTSQLSTAAVNLNLGNSSDEGILGMEWNCESDTLFFRVGKVVTDVRTRRQLVSAVAKLFDPLGMAAPVMLEAKLIVRTAVDQTGGWDSEIEKSLIRRRIVTSIRSRRISEGCRWERGKGFHCNGEITSSSKTAADNPTYGIASRSDGRANGFCNCE</sequence>
<feature type="compositionally biased region" description="Polar residues" evidence="1">
    <location>
        <begin position="71"/>
        <end position="90"/>
    </location>
</feature>
<evidence type="ECO:0000313" key="2">
    <source>
        <dbReference type="EMBL" id="KFD65639.1"/>
    </source>
</evidence>
<evidence type="ECO:0008006" key="3">
    <source>
        <dbReference type="Google" id="ProtNLM"/>
    </source>
</evidence>
<dbReference type="CDD" id="cd01644">
    <property type="entry name" value="RT_pepA17"/>
    <property type="match status" value="1"/>
</dbReference>
<accession>A0A085N843</accession>
<evidence type="ECO:0000256" key="1">
    <source>
        <dbReference type="SAM" id="MobiDB-lite"/>
    </source>
</evidence>
<protein>
    <recommendedName>
        <fullName evidence="3">Peptidase aspartic putative domain-containing protein</fullName>
    </recommendedName>
</protein>
<dbReference type="InterPro" id="IPR043128">
    <property type="entry name" value="Rev_trsase/Diguanyl_cyclase"/>
</dbReference>
<dbReference type="Pfam" id="PF03564">
    <property type="entry name" value="DUF1759"/>
    <property type="match status" value="1"/>
</dbReference>